<reference evidence="1 2" key="1">
    <citation type="submission" date="2019-02" db="EMBL/GenBank/DDBJ databases">
        <title>Genomic Encyclopedia of Type Strains, Phase IV (KMG-IV): sequencing the most valuable type-strain genomes for metagenomic binning, comparative biology and taxonomic classification.</title>
        <authorList>
            <person name="Goeker M."/>
        </authorList>
    </citation>
    <scope>NUCLEOTIDE SEQUENCE [LARGE SCALE GENOMIC DNA]</scope>
    <source>
        <strain evidence="1 2">DSM 101727</strain>
    </source>
</reference>
<proteinExistence type="predicted"/>
<protein>
    <submittedName>
        <fullName evidence="1">Uncharacterized protein</fullName>
    </submittedName>
</protein>
<comment type="caution">
    <text evidence="1">The sequence shown here is derived from an EMBL/GenBank/DDBJ whole genome shotgun (WGS) entry which is preliminary data.</text>
</comment>
<gene>
    <name evidence="1" type="ORF">EV193_10638</name>
</gene>
<organism evidence="1 2">
    <name type="scientific">Herbihabitans rhizosphaerae</name>
    <dbReference type="NCBI Taxonomy" id="1872711"/>
    <lineage>
        <taxon>Bacteria</taxon>
        <taxon>Bacillati</taxon>
        <taxon>Actinomycetota</taxon>
        <taxon>Actinomycetes</taxon>
        <taxon>Pseudonocardiales</taxon>
        <taxon>Pseudonocardiaceae</taxon>
        <taxon>Herbihabitans</taxon>
    </lineage>
</organism>
<sequence>MTTQPQLFAKGSQYWEMPGAGKLSLSHKRSRTMSPNVDGIFERAIQRGATAISKPEDVFSGDRIGVLRCPFGIRWCLARHDRDVPAEEIRAAAEQWVAEQS</sequence>
<dbReference type="RefSeq" id="WP_130345438.1">
    <property type="nucleotide sequence ID" value="NZ_SGWQ01000006.1"/>
</dbReference>
<keyword evidence="2" id="KW-1185">Reference proteome</keyword>
<dbReference type="EMBL" id="SGWQ01000006">
    <property type="protein sequence ID" value="RZS36804.1"/>
    <property type="molecule type" value="Genomic_DNA"/>
</dbReference>
<dbReference type="OrthoDB" id="9795306at2"/>
<evidence type="ECO:0000313" key="2">
    <source>
        <dbReference type="Proteomes" id="UP000294257"/>
    </source>
</evidence>
<accession>A0A4Q7KKR4</accession>
<dbReference type="Gene3D" id="3.30.720.110">
    <property type="match status" value="1"/>
</dbReference>
<dbReference type="Proteomes" id="UP000294257">
    <property type="component" value="Unassembled WGS sequence"/>
</dbReference>
<dbReference type="SUPFAM" id="SSF54593">
    <property type="entry name" value="Glyoxalase/Bleomycin resistance protein/Dihydroxybiphenyl dioxygenase"/>
    <property type="match status" value="1"/>
</dbReference>
<dbReference type="AlphaFoldDB" id="A0A4Q7KKR4"/>
<dbReference type="InterPro" id="IPR029068">
    <property type="entry name" value="Glyas_Bleomycin-R_OHBP_Dase"/>
</dbReference>
<evidence type="ECO:0000313" key="1">
    <source>
        <dbReference type="EMBL" id="RZS36804.1"/>
    </source>
</evidence>
<name>A0A4Q7KKR4_9PSEU</name>